<keyword evidence="3" id="KW-1133">Transmembrane helix</keyword>
<keyword evidence="4" id="KW-0732">Signal</keyword>
<comment type="caution">
    <text evidence="5">The sequence shown here is derived from an EMBL/GenBank/DDBJ whole genome shotgun (WGS) entry which is preliminary data.</text>
</comment>
<dbReference type="Proteomes" id="UP000674179">
    <property type="component" value="Chromosome 34"/>
</dbReference>
<feature type="chain" id="PRO_5032983298" description="Membrane-associated protein" evidence="4">
    <location>
        <begin position="28"/>
        <end position="2385"/>
    </location>
</feature>
<protein>
    <recommendedName>
        <fullName evidence="7">Membrane-associated protein</fullName>
    </recommendedName>
</protein>
<sequence length="2385" mass="250975">MCARLAALMGVATLLLLSAQGPASVAAAVTTNPAEPLLDVPFFAIDTALPTGNKLFASSDAGCSNNVTTICAVRSQVSGSSFRNGTCIFTVGSAALQVKLAVPRASVPLAYWCVGNPGYARQAGTLQMHKMEVTPNYAFNGEGSTLTFGNAVPVDTTVGLYHDSTCTAVIPGSGPSAITNARTVTFTPNADSNLLFICASTVTVDGSTTPTTLVNAVALATSYTVEPAEGVLHHTVSVALPTAYSFLNLATDTHCINLLQPEQSNPLLFRLAAPRGEYFFCAQVSRSSVHIPANNTFTVLEYDVVPHTLYVGQATDMSFALDAAPVQAALEAALSTSSDCRDASSWQSVWGNPMQWAATQTGVHYACVRKKDDTADVGYASLIIASDPPLTAFSPATPVRGVSLRATLTHDNATNAFFVVGISALPDCKTLLVRATASPSTGASVNLAVPLNASNSLHYCVSNPLSIDPATQAEAVRYYKLQALTSQPFALQHAPLRVGVPTTITLDSTVPLSRGTTVALVRAVASKPPCGATDMPTLDVVGAAFVLGPVTFPEAGGWNVCVREPGADYVAVRRVTVYGDATVTPRGVVAGVEGTINLHGLPPVAEVFITSATACSSEAIALDSARTSSGGVATLTLTSDGVGTLLLCCYYPATATQAVLQAAGRVRSANPRVAPAVLALTAQSKGPQALHFVAAGAAALNGHAAYLLPDRSMCPSGSTVPSAAIALPALTVAAGSDTPYAIITLSAAMVGTRYLVCVNTDGSFVAAGNIMVVLPEPQLSSDPATLAAGLPAAIRLPSSYTSAAQVDTYAVVHGDADCTADLDTLAVLARGTIDTRTGVATPFLVPHDAAQLVRLRVCAAPRSSLLGGGAIGYTAAGELDVSTFTPLNAYAQLRRPASRVTGWPVHTAAVQYLVRCGSSQDDCRATPAGANAACVEAVMRYRVGGAAQSDLEAPHGSYWLCQSATVGRVASTVAANTAVDVVDAFVISADADLTRIRAYVPFSANINGGPAGTSFYSVVVQPVTVPCHVAAKESQTFVSSESTVIINISAIEPQIDVHFCVGPTTTSSRVEAARATLLHYMSPAYVFADTPTTITLPSRSAGTSALLSSSRSAPVAVQGGSKRPLNGGQVSFTVDGCGDNKYVTELFYHEFHGSFSVMRGRMLLIRKGSCTSGGGSGSIQAAYAAPGMPITDVGIDTRFLAVSGISTGSSSTAPPGIGILAAGYAPAVDEDAVFHVWVHPIGEPQALFTTTTPTLRVRNWVAKPAEALSRYNATIGAAPRTLVEISDALPPYCTFFSQSRQCEVSLGDAADMGTSAQAAVYTATGVSGTVYLCTCRTQADAPLAVALFKSLLLPQVLRTSPAIVRGATYAATLKADGYALQQTSAFLSSNRCAESLRLQMTVVSAATVLSLSFDAVKIAKDVEAIDLCVRTPGGTGAAIASIPVAPGTIWPTQFTVGVAAATIFMPLSQRATFQLSAIDTGCAGVAGMPSFTTDGEGYAALSLLRPSGAALPLGRYVVCAARPMGAAAAPLETIEVVAAAHFSVRGTIFVLGVPSRMELEQDLRAANLIAGFSTTSACSPVTSDHGTWAALSSTAIEVRATAASKTGVFLCAQVPTNGSVVALPHRIMFRQLAMALPTGDWDTCTDYWVDRCHPPGGADSAELDMLTVVHGDCCSHAAQAAAIGSASMASGTCRLRLDAAKVAAHPAGTSFSVCAWNPEESSTCATLHTMTVTTNCAPSSVDRGAGMSTGAVAGIVVGCVVGGAALLALLAWVVWRRRDARKKTKRMRSDEENPSLRDAAGAGGAGGERQREELLWKLLDDADSDVLLAAHGCSEELAQSRGFVTATPLSNSMVNTEDMEAPLDWAPNCMDGRPETIRKYYRFLDGTDFDYETVSLIRGEGEPSGIDEELEAVLAVPPASALSEELEAKRQAELRAVADRNARLLVVRKERHRMQEEDPIGLKMIVLQEQEEWRRTALESHYRRADYNLTVLFTSSLEYCNALSRKRHGGSSESSSFQSELLSVGSWDVAPLTPFDFRYDSYTDDICAPMESSASVFSPTASCQRSVNKSITPQRPPPPEEETAPLACPPNDLYHRRRFLEFPFVTNSVKTLIGSSSHVPVPAFVRGLPLVDLQAFHPMHRWLADPPRPHSSAAHCLGKKAMWAFMAPDSTMPFVRRYLTLLEKEFRGRKKMLEANAAFWSSFLWKLRTAPVFSAIEEREAVYEPSDARSFCTSSLDYRNLGSCESGSDDGNFGDDDKPRIRRAEVWAKEKPASESIVEKHRSEKELASLTITKDMSKQEKKRVATAQAAFRAAQSAERKARAAREKAEAARLKAEEANKNVKIAKAGGERGSLSRTRLTSTSTVGEVVGQELQRIEELRRLGMR</sequence>
<dbReference type="EMBL" id="JAFHKP010000034">
    <property type="protein sequence ID" value="KAG5468543.1"/>
    <property type="molecule type" value="Genomic_DNA"/>
</dbReference>
<feature type="transmembrane region" description="Helical" evidence="3">
    <location>
        <begin position="1751"/>
        <end position="1775"/>
    </location>
</feature>
<feature type="coiled-coil region" evidence="1">
    <location>
        <begin position="2307"/>
        <end position="2345"/>
    </location>
</feature>
<evidence type="ECO:0000256" key="1">
    <source>
        <dbReference type="SAM" id="Coils"/>
    </source>
</evidence>
<evidence type="ECO:0000313" key="6">
    <source>
        <dbReference type="Proteomes" id="UP000674179"/>
    </source>
</evidence>
<dbReference type="OrthoDB" id="263823at2759"/>
<evidence type="ECO:0008006" key="7">
    <source>
        <dbReference type="Google" id="ProtNLM"/>
    </source>
</evidence>
<evidence type="ECO:0000313" key="5">
    <source>
        <dbReference type="EMBL" id="KAG5468543.1"/>
    </source>
</evidence>
<keyword evidence="3" id="KW-0812">Transmembrane</keyword>
<feature type="region of interest" description="Disordered" evidence="2">
    <location>
        <begin position="2067"/>
        <end position="2086"/>
    </location>
</feature>
<name>A0A836GRB9_LEIEN</name>
<evidence type="ECO:0000256" key="2">
    <source>
        <dbReference type="SAM" id="MobiDB-lite"/>
    </source>
</evidence>
<gene>
    <name evidence="5" type="ORF">CUR178_01375</name>
</gene>
<dbReference type="KEGG" id="lenr:94168657"/>
<dbReference type="PANTHER" id="PTHR40738">
    <property type="entry name" value="MEMBRANE-ASSOCIATED PROTEIN"/>
    <property type="match status" value="1"/>
</dbReference>
<keyword evidence="3" id="KW-0472">Membrane</keyword>
<evidence type="ECO:0000256" key="3">
    <source>
        <dbReference type="SAM" id="Phobius"/>
    </source>
</evidence>
<organism evidence="5 6">
    <name type="scientific">Leishmania enriettii</name>
    <dbReference type="NCBI Taxonomy" id="5663"/>
    <lineage>
        <taxon>Eukaryota</taxon>
        <taxon>Discoba</taxon>
        <taxon>Euglenozoa</taxon>
        <taxon>Kinetoplastea</taxon>
        <taxon>Metakinetoplastina</taxon>
        <taxon>Trypanosomatida</taxon>
        <taxon>Trypanosomatidae</taxon>
        <taxon>Leishmaniinae</taxon>
        <taxon>Leishmania</taxon>
    </lineage>
</organism>
<dbReference type="GeneID" id="94168657"/>
<evidence type="ECO:0000256" key="4">
    <source>
        <dbReference type="SAM" id="SignalP"/>
    </source>
</evidence>
<feature type="signal peptide" evidence="4">
    <location>
        <begin position="1"/>
        <end position="27"/>
    </location>
</feature>
<feature type="region of interest" description="Disordered" evidence="2">
    <location>
        <begin position="1782"/>
        <end position="1808"/>
    </location>
</feature>
<dbReference type="RefSeq" id="XP_067689250.1">
    <property type="nucleotide sequence ID" value="XM_067833147.1"/>
</dbReference>
<accession>A0A836GRB9</accession>
<keyword evidence="1" id="KW-0175">Coiled coil</keyword>
<keyword evidence="6" id="KW-1185">Reference proteome</keyword>
<proteinExistence type="predicted"/>
<reference evidence="5 6" key="1">
    <citation type="submission" date="2021-02" db="EMBL/GenBank/DDBJ databases">
        <title>Leishmania (Mundinia) enrietti genome sequencing and assembly.</title>
        <authorList>
            <person name="Almutairi H."/>
            <person name="Gatherer D."/>
        </authorList>
    </citation>
    <scope>NUCLEOTIDE SEQUENCE [LARGE SCALE GENOMIC DNA]</scope>
    <source>
        <strain evidence="5">CUR178</strain>
    </source>
</reference>
<dbReference type="PANTHER" id="PTHR40738:SF1">
    <property type="entry name" value="MEMBRANE-ASSOCIATED PROTEIN"/>
    <property type="match status" value="1"/>
</dbReference>